<feature type="compositionally biased region" description="Polar residues" evidence="1">
    <location>
        <begin position="53"/>
        <end position="62"/>
    </location>
</feature>
<dbReference type="EMBL" id="BAAAKW010000026">
    <property type="protein sequence ID" value="GAA1215538.1"/>
    <property type="molecule type" value="Genomic_DNA"/>
</dbReference>
<reference evidence="2 3" key="1">
    <citation type="journal article" date="2019" name="Int. J. Syst. Evol. Microbiol.">
        <title>The Global Catalogue of Microorganisms (GCM) 10K type strain sequencing project: providing services to taxonomists for standard genome sequencing and annotation.</title>
        <authorList>
            <consortium name="The Broad Institute Genomics Platform"/>
            <consortium name="The Broad Institute Genome Sequencing Center for Infectious Disease"/>
            <person name="Wu L."/>
            <person name="Ma J."/>
        </authorList>
    </citation>
    <scope>NUCLEOTIDE SEQUENCE [LARGE SCALE GENOMIC DNA]</scope>
    <source>
        <strain evidence="2 3">JCM 12762</strain>
    </source>
</reference>
<gene>
    <name evidence="2" type="ORF">GCM10009655_13520</name>
</gene>
<accession>A0ABN1VKZ7</accession>
<comment type="caution">
    <text evidence="2">The sequence shown here is derived from an EMBL/GenBank/DDBJ whole genome shotgun (WGS) entry which is preliminary data.</text>
</comment>
<proteinExistence type="predicted"/>
<sequence length="62" mass="6807">MLLGKFLLRDVGEGLLDSRQSAFHRIQSLKQCSVGHTGGCAKRRDNDPEWCPGSNTLQPLPA</sequence>
<organism evidence="2 3">
    <name type="scientific">Rhodoglobus aureus</name>
    <dbReference type="NCBI Taxonomy" id="191497"/>
    <lineage>
        <taxon>Bacteria</taxon>
        <taxon>Bacillati</taxon>
        <taxon>Actinomycetota</taxon>
        <taxon>Actinomycetes</taxon>
        <taxon>Micrococcales</taxon>
        <taxon>Microbacteriaceae</taxon>
        <taxon>Rhodoglobus</taxon>
    </lineage>
</organism>
<protein>
    <submittedName>
        <fullName evidence="2">Uncharacterized protein</fullName>
    </submittedName>
</protein>
<name>A0ABN1VKZ7_9MICO</name>
<evidence type="ECO:0000256" key="1">
    <source>
        <dbReference type="SAM" id="MobiDB-lite"/>
    </source>
</evidence>
<evidence type="ECO:0000313" key="2">
    <source>
        <dbReference type="EMBL" id="GAA1215538.1"/>
    </source>
</evidence>
<feature type="region of interest" description="Disordered" evidence="1">
    <location>
        <begin position="35"/>
        <end position="62"/>
    </location>
</feature>
<keyword evidence="3" id="KW-1185">Reference proteome</keyword>
<evidence type="ECO:0000313" key="3">
    <source>
        <dbReference type="Proteomes" id="UP001500943"/>
    </source>
</evidence>
<dbReference type="Proteomes" id="UP001500943">
    <property type="component" value="Unassembled WGS sequence"/>
</dbReference>